<organism evidence="2 3">
    <name type="scientific">Adineta steineri</name>
    <dbReference type="NCBI Taxonomy" id="433720"/>
    <lineage>
        <taxon>Eukaryota</taxon>
        <taxon>Metazoa</taxon>
        <taxon>Spiralia</taxon>
        <taxon>Gnathifera</taxon>
        <taxon>Rotifera</taxon>
        <taxon>Eurotatoria</taxon>
        <taxon>Bdelloidea</taxon>
        <taxon>Adinetida</taxon>
        <taxon>Adinetidae</taxon>
        <taxon>Adineta</taxon>
    </lineage>
</organism>
<reference evidence="2" key="1">
    <citation type="submission" date="2021-02" db="EMBL/GenBank/DDBJ databases">
        <authorList>
            <person name="Nowell W R."/>
        </authorList>
    </citation>
    <scope>NUCLEOTIDE SEQUENCE</scope>
</reference>
<feature type="non-terminal residue" evidence="2">
    <location>
        <position position="217"/>
    </location>
</feature>
<dbReference type="EMBL" id="CAJOBB010020371">
    <property type="protein sequence ID" value="CAF4367003.1"/>
    <property type="molecule type" value="Genomic_DNA"/>
</dbReference>
<dbReference type="Proteomes" id="UP000663868">
    <property type="component" value="Unassembled WGS sequence"/>
</dbReference>
<evidence type="ECO:0000256" key="1">
    <source>
        <dbReference type="SAM" id="Phobius"/>
    </source>
</evidence>
<feature type="transmembrane region" description="Helical" evidence="1">
    <location>
        <begin position="168"/>
        <end position="194"/>
    </location>
</feature>
<evidence type="ECO:0000313" key="2">
    <source>
        <dbReference type="EMBL" id="CAF4367003.1"/>
    </source>
</evidence>
<accession>A0A820M4N1</accession>
<keyword evidence="1" id="KW-0472">Membrane</keyword>
<keyword evidence="1" id="KW-0812">Transmembrane</keyword>
<proteinExistence type="predicted"/>
<protein>
    <submittedName>
        <fullName evidence="2">Uncharacterized protein</fullName>
    </submittedName>
</protein>
<dbReference type="AlphaFoldDB" id="A0A820M4N1"/>
<name>A0A820M4N1_9BILA</name>
<sequence length="217" mass="24525">HGNAIISAYATNYEYLLPERSENIIADYVMRTQGIVYDNNCSCALNASCTTSASFIQTNSSETVPIQGLRMGCTPTESFFASTLECFYNLSCINLIYEHINYSSNVNNTNVLEPPSIDAPVIDLINKLFIDNWSITINYTLYFNQCLPTICSNTYIQKLNSLYTITRLLGLCGGLTVVLTWICPTFMCLLAKIYECCKKKRINRIEPIYFIPTENND</sequence>
<evidence type="ECO:0000313" key="3">
    <source>
        <dbReference type="Proteomes" id="UP000663868"/>
    </source>
</evidence>
<comment type="caution">
    <text evidence="2">The sequence shown here is derived from an EMBL/GenBank/DDBJ whole genome shotgun (WGS) entry which is preliminary data.</text>
</comment>
<gene>
    <name evidence="2" type="ORF">KXQ929_LOCUS49142</name>
</gene>
<keyword evidence="1" id="KW-1133">Transmembrane helix</keyword>
<feature type="non-terminal residue" evidence="2">
    <location>
        <position position="1"/>
    </location>
</feature>